<keyword evidence="2" id="KW-1185">Reference proteome</keyword>
<accession>A0A6L5R647</accession>
<dbReference type="EMBL" id="WKJD01000021">
    <property type="protein sequence ID" value="MRX45531.1"/>
    <property type="molecule type" value="Genomic_DNA"/>
</dbReference>
<comment type="caution">
    <text evidence="1">The sequence shown here is derived from an EMBL/GenBank/DDBJ whole genome shotgun (WGS) entry which is preliminary data.</text>
</comment>
<dbReference type="Gene3D" id="3.40.960.10">
    <property type="entry name" value="VSR Endonuclease"/>
    <property type="match status" value="1"/>
</dbReference>
<evidence type="ECO:0000313" key="1">
    <source>
        <dbReference type="EMBL" id="MRX45531.1"/>
    </source>
</evidence>
<protein>
    <recommendedName>
        <fullName evidence="3">DUF559 domain-containing protein</fullName>
    </recommendedName>
</protein>
<dbReference type="RefSeq" id="WP_154348027.1">
    <property type="nucleotide sequence ID" value="NZ_WKJD01000021.1"/>
</dbReference>
<dbReference type="AlphaFoldDB" id="A0A6L5R647"/>
<dbReference type="SUPFAM" id="SSF52980">
    <property type="entry name" value="Restriction endonuclease-like"/>
    <property type="match status" value="1"/>
</dbReference>
<evidence type="ECO:0008006" key="3">
    <source>
        <dbReference type="Google" id="ProtNLM"/>
    </source>
</evidence>
<sequence>MQLGASLGVDDLVAAAEYLITGSQPFDGRAPLCGRDQLESALAAHPGRRGIDALRRALAAARWGALSRRETLLRLDLVRAGLPEPVPNHRVLDGRGELVAMIDLAYPDRRVGIEYQSDLHRSPAQWRRDIRRIERLADAGWVIVQATADDVSADGELRDSAAFADRVRRRLDARGTDRG</sequence>
<organism evidence="1 2">
    <name type="scientific">Agromyces kandeliae</name>
    <dbReference type="NCBI Taxonomy" id="2666141"/>
    <lineage>
        <taxon>Bacteria</taxon>
        <taxon>Bacillati</taxon>
        <taxon>Actinomycetota</taxon>
        <taxon>Actinomycetes</taxon>
        <taxon>Micrococcales</taxon>
        <taxon>Microbacteriaceae</taxon>
        <taxon>Agromyces</taxon>
    </lineage>
</organism>
<gene>
    <name evidence="1" type="ORF">GJR97_17620</name>
</gene>
<proteinExistence type="predicted"/>
<dbReference type="Proteomes" id="UP000476511">
    <property type="component" value="Unassembled WGS sequence"/>
</dbReference>
<reference evidence="1 2" key="1">
    <citation type="submission" date="2019-11" db="EMBL/GenBank/DDBJ databases">
        <title>Agromyces kandeliae sp. nov., isolated from mangrove soil.</title>
        <authorList>
            <person name="Wang R."/>
        </authorList>
    </citation>
    <scope>NUCLEOTIDE SEQUENCE [LARGE SCALE GENOMIC DNA]</scope>
    <source>
        <strain evidence="1 2">Q22</strain>
    </source>
</reference>
<dbReference type="InterPro" id="IPR011335">
    <property type="entry name" value="Restrct_endonuc-II-like"/>
</dbReference>
<name>A0A6L5R647_9MICO</name>
<evidence type="ECO:0000313" key="2">
    <source>
        <dbReference type="Proteomes" id="UP000476511"/>
    </source>
</evidence>